<gene>
    <name evidence="2" type="ORF">BECKH772A_GA0070896_101623</name>
    <name evidence="3" type="ORF">BECKH772B_GA0070898_102373</name>
    <name evidence="4" type="ORF">BECKH772C_GA0070978_101553</name>
</gene>
<name>A0A450V3R6_9GAMM</name>
<proteinExistence type="predicted"/>
<dbReference type="EMBL" id="CAADFI010000237">
    <property type="protein sequence ID" value="VFK01562.1"/>
    <property type="molecule type" value="Genomic_DNA"/>
</dbReference>
<evidence type="ECO:0000313" key="2">
    <source>
        <dbReference type="EMBL" id="VFJ99430.1"/>
    </source>
</evidence>
<sequence length="81" mass="8405">MTTIGIAEPGSNLSKYSKGAQQGNGIDMTDIDVTHKDSSRSAVSPPADASNPARARLRELAETAVMDDVVSPTGEGWDAMG</sequence>
<dbReference type="AlphaFoldDB" id="A0A450V3R6"/>
<dbReference type="EMBL" id="CAADFJ010000155">
    <property type="protein sequence ID" value="VFK03982.1"/>
    <property type="molecule type" value="Genomic_DNA"/>
</dbReference>
<reference evidence="2" key="1">
    <citation type="submission" date="2019-02" db="EMBL/GenBank/DDBJ databases">
        <authorList>
            <person name="Gruber-Vodicka R. H."/>
            <person name="Seah K. B. B."/>
        </authorList>
    </citation>
    <scope>NUCLEOTIDE SEQUENCE</scope>
    <source>
        <strain evidence="4">BECK_SA2B12</strain>
        <strain evidence="2">BECK_SA2B15</strain>
        <strain evidence="3">BECK_SA2B20</strain>
    </source>
</reference>
<dbReference type="EMBL" id="CAADFG010000162">
    <property type="protein sequence ID" value="VFJ99430.1"/>
    <property type="molecule type" value="Genomic_DNA"/>
</dbReference>
<organism evidence="2">
    <name type="scientific">Candidatus Kentrum eta</name>
    <dbReference type="NCBI Taxonomy" id="2126337"/>
    <lineage>
        <taxon>Bacteria</taxon>
        <taxon>Pseudomonadati</taxon>
        <taxon>Pseudomonadota</taxon>
        <taxon>Gammaproteobacteria</taxon>
        <taxon>Candidatus Kentrum</taxon>
    </lineage>
</organism>
<feature type="region of interest" description="Disordered" evidence="1">
    <location>
        <begin position="1"/>
        <end position="53"/>
    </location>
</feature>
<evidence type="ECO:0000256" key="1">
    <source>
        <dbReference type="SAM" id="MobiDB-lite"/>
    </source>
</evidence>
<feature type="compositionally biased region" description="Polar residues" evidence="1">
    <location>
        <begin position="11"/>
        <end position="24"/>
    </location>
</feature>
<accession>A0A450V3R6</accession>
<evidence type="ECO:0000313" key="3">
    <source>
        <dbReference type="EMBL" id="VFK01562.1"/>
    </source>
</evidence>
<evidence type="ECO:0000313" key="4">
    <source>
        <dbReference type="EMBL" id="VFK03982.1"/>
    </source>
</evidence>
<protein>
    <submittedName>
        <fullName evidence="2">Uncharacterized protein</fullName>
    </submittedName>
</protein>